<dbReference type="AlphaFoldDB" id="A0A9P5PXT9"/>
<dbReference type="EMBL" id="JADNRY010000040">
    <property type="protein sequence ID" value="KAF9070452.1"/>
    <property type="molecule type" value="Genomic_DNA"/>
</dbReference>
<sequence length="111" mass="12803">MSRWGIRHLGSEDATASQWNLCSHLAAQSHDCAHRWPPITRKGHSVTFPLGVNECVLITRTPPLRRRKFPKREHANDDWFPKIECDNPSLHDRGQYQNQSQTRTVLALVSH</sequence>
<proteinExistence type="predicted"/>
<accession>A0A9P5PXT9</accession>
<reference evidence="1" key="1">
    <citation type="submission" date="2020-11" db="EMBL/GenBank/DDBJ databases">
        <authorList>
            <consortium name="DOE Joint Genome Institute"/>
            <person name="Ahrendt S."/>
            <person name="Riley R."/>
            <person name="Andreopoulos W."/>
            <person name="Labutti K."/>
            <person name="Pangilinan J."/>
            <person name="Ruiz-Duenas F.J."/>
            <person name="Barrasa J.M."/>
            <person name="Sanchez-Garcia M."/>
            <person name="Camarero S."/>
            <person name="Miyauchi S."/>
            <person name="Serrano A."/>
            <person name="Linde D."/>
            <person name="Babiker R."/>
            <person name="Drula E."/>
            <person name="Ayuso-Fernandez I."/>
            <person name="Pacheco R."/>
            <person name="Padilla G."/>
            <person name="Ferreira P."/>
            <person name="Barriuso J."/>
            <person name="Kellner H."/>
            <person name="Castanera R."/>
            <person name="Alfaro M."/>
            <person name="Ramirez L."/>
            <person name="Pisabarro A.G."/>
            <person name="Kuo A."/>
            <person name="Tritt A."/>
            <person name="Lipzen A."/>
            <person name="He G."/>
            <person name="Yan M."/>
            <person name="Ng V."/>
            <person name="Cullen D."/>
            <person name="Martin F."/>
            <person name="Rosso M.-N."/>
            <person name="Henrissat B."/>
            <person name="Hibbett D."/>
            <person name="Martinez A.T."/>
            <person name="Grigoriev I.V."/>
        </authorList>
    </citation>
    <scope>NUCLEOTIDE SEQUENCE</scope>
    <source>
        <strain evidence="1">AH 40177</strain>
    </source>
</reference>
<evidence type="ECO:0000313" key="1">
    <source>
        <dbReference type="EMBL" id="KAF9070452.1"/>
    </source>
</evidence>
<protein>
    <submittedName>
        <fullName evidence="1">Uncharacterized protein</fullName>
    </submittedName>
</protein>
<gene>
    <name evidence="1" type="ORF">BDP27DRAFT_1446951</name>
</gene>
<organism evidence="1 2">
    <name type="scientific">Rhodocollybia butyracea</name>
    <dbReference type="NCBI Taxonomy" id="206335"/>
    <lineage>
        <taxon>Eukaryota</taxon>
        <taxon>Fungi</taxon>
        <taxon>Dikarya</taxon>
        <taxon>Basidiomycota</taxon>
        <taxon>Agaricomycotina</taxon>
        <taxon>Agaricomycetes</taxon>
        <taxon>Agaricomycetidae</taxon>
        <taxon>Agaricales</taxon>
        <taxon>Marasmiineae</taxon>
        <taxon>Omphalotaceae</taxon>
        <taxon>Rhodocollybia</taxon>
    </lineage>
</organism>
<keyword evidence="2" id="KW-1185">Reference proteome</keyword>
<dbReference type="Proteomes" id="UP000772434">
    <property type="component" value="Unassembled WGS sequence"/>
</dbReference>
<evidence type="ECO:0000313" key="2">
    <source>
        <dbReference type="Proteomes" id="UP000772434"/>
    </source>
</evidence>
<name>A0A9P5PXT9_9AGAR</name>
<comment type="caution">
    <text evidence="1">The sequence shown here is derived from an EMBL/GenBank/DDBJ whole genome shotgun (WGS) entry which is preliminary data.</text>
</comment>